<dbReference type="NCBIfam" id="TIGR02937">
    <property type="entry name" value="sigma70-ECF"/>
    <property type="match status" value="1"/>
</dbReference>
<dbReference type="SUPFAM" id="SSF88946">
    <property type="entry name" value="Sigma2 domain of RNA polymerase sigma factors"/>
    <property type="match status" value="1"/>
</dbReference>
<dbReference type="InterPro" id="IPR036388">
    <property type="entry name" value="WH-like_DNA-bd_sf"/>
</dbReference>
<feature type="domain" description="RNA polymerase sigma-70" evidence="5">
    <location>
        <begin position="50"/>
        <end position="63"/>
    </location>
</feature>
<organism evidence="6 7">
    <name type="scientific">Candidatus Tanganyikabacteria bacterium</name>
    <dbReference type="NCBI Taxonomy" id="2961651"/>
    <lineage>
        <taxon>Bacteria</taxon>
        <taxon>Bacillati</taxon>
        <taxon>Candidatus Sericytochromatia</taxon>
        <taxon>Candidatus Tanganyikabacteria</taxon>
    </lineage>
</organism>
<comment type="caution">
    <text evidence="6">The sequence shown here is derived from an EMBL/GenBank/DDBJ whole genome shotgun (WGS) entry which is preliminary data.</text>
</comment>
<dbReference type="SUPFAM" id="SSF88659">
    <property type="entry name" value="Sigma3 and sigma4 domains of RNA polymerase sigma factors"/>
    <property type="match status" value="1"/>
</dbReference>
<dbReference type="Pfam" id="PF04539">
    <property type="entry name" value="Sigma70_r3"/>
    <property type="match status" value="1"/>
</dbReference>
<evidence type="ECO:0000313" key="6">
    <source>
        <dbReference type="EMBL" id="MBM3274265.1"/>
    </source>
</evidence>
<name>A0A938BMR0_9BACT</name>
<gene>
    <name evidence="6" type="ORF">FJZ00_03875</name>
</gene>
<dbReference type="Gene3D" id="1.10.10.10">
    <property type="entry name" value="Winged helix-like DNA-binding domain superfamily/Winged helix DNA-binding domain"/>
    <property type="match status" value="1"/>
</dbReference>
<dbReference type="EMBL" id="VGJX01000167">
    <property type="protein sequence ID" value="MBM3274265.1"/>
    <property type="molecule type" value="Genomic_DNA"/>
</dbReference>
<dbReference type="PANTHER" id="PTHR30603">
    <property type="entry name" value="RNA POLYMERASE SIGMA FACTOR RPO"/>
    <property type="match status" value="1"/>
</dbReference>
<dbReference type="InterPro" id="IPR007627">
    <property type="entry name" value="RNA_pol_sigma70_r2"/>
</dbReference>
<evidence type="ECO:0000313" key="7">
    <source>
        <dbReference type="Proteomes" id="UP000703893"/>
    </source>
</evidence>
<dbReference type="GO" id="GO:0016987">
    <property type="term" value="F:sigma factor activity"/>
    <property type="evidence" value="ECO:0007669"/>
    <property type="project" value="UniProtKB-KW"/>
</dbReference>
<dbReference type="InterPro" id="IPR007624">
    <property type="entry name" value="RNA_pol_sigma70_r3"/>
</dbReference>
<reference evidence="6 7" key="1">
    <citation type="submission" date="2019-03" db="EMBL/GenBank/DDBJ databases">
        <title>Lake Tanganyika Metagenome-Assembled Genomes (MAGs).</title>
        <authorList>
            <person name="Tran P."/>
        </authorList>
    </citation>
    <scope>NUCLEOTIDE SEQUENCE [LARGE SCALE GENOMIC DNA]</scope>
    <source>
        <strain evidence="6">K_DeepCast_65m_m2_236</strain>
    </source>
</reference>
<evidence type="ECO:0000256" key="2">
    <source>
        <dbReference type="ARBA" id="ARBA00023082"/>
    </source>
</evidence>
<evidence type="ECO:0000256" key="4">
    <source>
        <dbReference type="ARBA" id="ARBA00023163"/>
    </source>
</evidence>
<accession>A0A938BMR0</accession>
<evidence type="ECO:0000256" key="3">
    <source>
        <dbReference type="ARBA" id="ARBA00023125"/>
    </source>
</evidence>
<dbReference type="Proteomes" id="UP000703893">
    <property type="component" value="Unassembled WGS sequence"/>
</dbReference>
<dbReference type="GO" id="GO:0003677">
    <property type="term" value="F:DNA binding"/>
    <property type="evidence" value="ECO:0007669"/>
    <property type="project" value="UniProtKB-KW"/>
</dbReference>
<proteinExistence type="predicted"/>
<keyword evidence="3" id="KW-0238">DNA-binding</keyword>
<feature type="non-terminal residue" evidence="6">
    <location>
        <position position="207"/>
    </location>
</feature>
<evidence type="ECO:0000256" key="1">
    <source>
        <dbReference type="ARBA" id="ARBA00023015"/>
    </source>
</evidence>
<dbReference type="AlphaFoldDB" id="A0A938BMR0"/>
<keyword evidence="2" id="KW-0731">Sigma factor</keyword>
<dbReference type="GO" id="GO:0006352">
    <property type="term" value="P:DNA-templated transcription initiation"/>
    <property type="evidence" value="ECO:0007669"/>
    <property type="project" value="InterPro"/>
</dbReference>
<dbReference type="InterPro" id="IPR014284">
    <property type="entry name" value="RNA_pol_sigma-70_dom"/>
</dbReference>
<dbReference type="InterPro" id="IPR013325">
    <property type="entry name" value="RNA_pol_sigma_r2"/>
</dbReference>
<dbReference type="PANTHER" id="PTHR30603:SF17">
    <property type="entry name" value="RNA POLYMERASE SIGMA-G FACTOR"/>
    <property type="match status" value="1"/>
</dbReference>
<dbReference type="PROSITE" id="PS00715">
    <property type="entry name" value="SIGMA70_1"/>
    <property type="match status" value="1"/>
</dbReference>
<evidence type="ECO:0000259" key="5">
    <source>
        <dbReference type="PROSITE" id="PS00715"/>
    </source>
</evidence>
<protein>
    <submittedName>
        <fullName evidence="6">Sigma-70 family RNA polymerase sigma factor</fullName>
    </submittedName>
</protein>
<dbReference type="Pfam" id="PF04542">
    <property type="entry name" value="Sigma70_r2"/>
    <property type="match status" value="1"/>
</dbReference>
<keyword evidence="4" id="KW-0804">Transcription</keyword>
<dbReference type="Gene3D" id="1.10.1740.10">
    <property type="match status" value="1"/>
</dbReference>
<keyword evidence="1" id="KW-0805">Transcription regulation</keyword>
<dbReference type="InterPro" id="IPR013324">
    <property type="entry name" value="RNA_pol_sigma_r3/r4-like"/>
</dbReference>
<dbReference type="InterPro" id="IPR050239">
    <property type="entry name" value="Sigma-70_RNA_pol_init_factors"/>
</dbReference>
<sequence>MPKVDADPLLEDYRTHRSARAREALVRKHLKLVKQIAGAHSRHASRNIDDLIQVGCIGLLNALDRYDPAAGSSFEAYAGACIAGEIRHYVRDHSHLMKPPRELQELRPQILRAISKLSQTSYRSPTPEEISKEIGVPVEKVEDVLALDERVVPLSLDSEPQDDPEKAGWNYQLVDNRYRSFQLAAEDRIMLGQAMGKMREVSREVIE</sequence>
<dbReference type="InterPro" id="IPR000943">
    <property type="entry name" value="RNA_pol_sigma70"/>
</dbReference>